<evidence type="ECO:0000256" key="3">
    <source>
        <dbReference type="ARBA" id="ARBA00022438"/>
    </source>
</evidence>
<feature type="binding site" evidence="11">
    <location>
        <position position="378"/>
    </location>
    <ligand>
        <name>Zn(2+)</name>
        <dbReference type="ChEBI" id="CHEBI:29105"/>
        <label>2</label>
    </ligand>
</feature>
<dbReference type="CDD" id="cd03892">
    <property type="entry name" value="M20_peptT"/>
    <property type="match status" value="1"/>
</dbReference>
<keyword evidence="14" id="KW-1185">Reference proteome</keyword>
<dbReference type="STRING" id="290052.ASU35_10505"/>
<feature type="active site" description="Proton acceptor" evidence="10">
    <location>
        <position position="173"/>
    </location>
</feature>
<dbReference type="NCBIfam" id="NF009920">
    <property type="entry name" value="PRK13381.1"/>
    <property type="match status" value="1"/>
</dbReference>
<keyword evidence="7 11" id="KW-0862">Zinc</keyword>
<dbReference type="Gene3D" id="3.30.70.360">
    <property type="match status" value="1"/>
</dbReference>
<evidence type="ECO:0000256" key="11">
    <source>
        <dbReference type="PIRSR" id="PIRSR037215-2"/>
    </source>
</evidence>
<dbReference type="InterPro" id="IPR002933">
    <property type="entry name" value="Peptidase_M20"/>
</dbReference>
<evidence type="ECO:0000256" key="6">
    <source>
        <dbReference type="ARBA" id="ARBA00022801"/>
    </source>
</evidence>
<evidence type="ECO:0000313" key="13">
    <source>
        <dbReference type="EMBL" id="KSV58980.1"/>
    </source>
</evidence>
<feature type="domain" description="Peptidase M20 dimerisation" evidence="12">
    <location>
        <begin position="205"/>
        <end position="307"/>
    </location>
</feature>
<dbReference type="RefSeq" id="WP_058352764.1">
    <property type="nucleotide sequence ID" value="NZ_CABMMD010000154.1"/>
</dbReference>
<comment type="catalytic activity">
    <reaction evidence="1">
        <text>Release of the N-terminal residue from a tripeptide.</text>
        <dbReference type="EC" id="3.4.11.4"/>
    </reaction>
</comment>
<dbReference type="NCBIfam" id="TIGR01882">
    <property type="entry name" value="peptidase-T"/>
    <property type="match status" value="1"/>
</dbReference>
<dbReference type="InterPro" id="IPR036264">
    <property type="entry name" value="Bact_exopeptidase_dim_dom"/>
</dbReference>
<name>A0A0V8QEK1_9FIRM</name>
<gene>
    <name evidence="13" type="ORF">ASU35_10505</name>
</gene>
<dbReference type="Pfam" id="PF01546">
    <property type="entry name" value="Peptidase_M20"/>
    <property type="match status" value="1"/>
</dbReference>
<comment type="caution">
    <text evidence="13">The sequence shown here is derived from an EMBL/GenBank/DDBJ whole genome shotgun (WGS) entry which is preliminary data.</text>
</comment>
<keyword evidence="4" id="KW-0645">Protease</keyword>
<feature type="binding site" evidence="11">
    <location>
        <position position="196"/>
    </location>
    <ligand>
        <name>Zn(2+)</name>
        <dbReference type="ChEBI" id="CHEBI:29105"/>
        <label>1</label>
    </ligand>
</feature>
<evidence type="ECO:0000256" key="8">
    <source>
        <dbReference type="ARBA" id="ARBA00023049"/>
    </source>
</evidence>
<dbReference type="OrthoDB" id="9804934at2"/>
<feature type="binding site" evidence="11">
    <location>
        <position position="140"/>
    </location>
    <ligand>
        <name>Zn(2+)</name>
        <dbReference type="ChEBI" id="CHEBI:29105"/>
        <label>2</label>
    </ligand>
</feature>
<evidence type="ECO:0000256" key="10">
    <source>
        <dbReference type="PIRSR" id="PIRSR037215-1"/>
    </source>
</evidence>
<dbReference type="GO" id="GO:0045148">
    <property type="term" value="F:tripeptide aminopeptidase activity"/>
    <property type="evidence" value="ECO:0007669"/>
    <property type="project" value="UniProtKB-UniRule"/>
</dbReference>
<dbReference type="AlphaFoldDB" id="A0A0V8QEK1"/>
<organism evidence="13 14">
    <name type="scientific">Acetivibrio ethanolgignens</name>
    <dbReference type="NCBI Taxonomy" id="290052"/>
    <lineage>
        <taxon>Bacteria</taxon>
        <taxon>Bacillati</taxon>
        <taxon>Bacillota</taxon>
        <taxon>Clostridia</taxon>
        <taxon>Eubacteriales</taxon>
        <taxon>Oscillospiraceae</taxon>
        <taxon>Acetivibrio</taxon>
    </lineage>
</organism>
<keyword evidence="3" id="KW-0031">Aminopeptidase</keyword>
<reference evidence="13 14" key="1">
    <citation type="submission" date="2015-11" db="EMBL/GenBank/DDBJ databases">
        <title>Butyribacter intestini gen. nov., sp. nov., a butyric acid-producing bacterium of the family Lachnospiraceae isolated from the human faeces.</title>
        <authorList>
            <person name="Zou Y."/>
            <person name="Xue W."/>
            <person name="Luo G."/>
            <person name="Lv M."/>
        </authorList>
    </citation>
    <scope>NUCLEOTIDE SEQUENCE [LARGE SCALE GENOMIC DNA]</scope>
    <source>
        <strain evidence="13 14">ACET-33324</strain>
    </source>
</reference>
<evidence type="ECO:0000256" key="4">
    <source>
        <dbReference type="ARBA" id="ARBA00022670"/>
    </source>
</evidence>
<dbReference type="Pfam" id="PF07687">
    <property type="entry name" value="M20_dimer"/>
    <property type="match status" value="1"/>
</dbReference>
<dbReference type="InterPro" id="IPR001261">
    <property type="entry name" value="ArgE/DapE_CS"/>
</dbReference>
<dbReference type="GO" id="GO:0006508">
    <property type="term" value="P:proteolysis"/>
    <property type="evidence" value="ECO:0007669"/>
    <property type="project" value="UniProtKB-UniRule"/>
</dbReference>
<comment type="similarity">
    <text evidence="2">Belongs to the peptidase M20B family.</text>
</comment>
<dbReference type="PANTHER" id="PTHR42994:SF1">
    <property type="entry name" value="PEPTIDASE T"/>
    <property type="match status" value="1"/>
</dbReference>
<dbReference type="Proteomes" id="UP000054874">
    <property type="component" value="Unassembled WGS sequence"/>
</dbReference>
<dbReference type="PROSITE" id="PS00758">
    <property type="entry name" value="ARGE_DAPE_CPG2_1"/>
    <property type="match status" value="1"/>
</dbReference>
<keyword evidence="5 11" id="KW-0479">Metal-binding</keyword>
<dbReference type="EMBL" id="LNAM01000154">
    <property type="protein sequence ID" value="KSV58980.1"/>
    <property type="molecule type" value="Genomic_DNA"/>
</dbReference>
<keyword evidence="8" id="KW-0482">Metalloprotease</keyword>
<evidence type="ECO:0000256" key="1">
    <source>
        <dbReference type="ARBA" id="ARBA00000870"/>
    </source>
</evidence>
<keyword evidence="6" id="KW-0378">Hydrolase</keyword>
<dbReference type="InterPro" id="IPR011650">
    <property type="entry name" value="Peptidase_M20_dimer"/>
</dbReference>
<proteinExistence type="inferred from homology"/>
<evidence type="ECO:0000259" key="12">
    <source>
        <dbReference type="Pfam" id="PF07687"/>
    </source>
</evidence>
<evidence type="ECO:0000256" key="5">
    <source>
        <dbReference type="ARBA" id="ARBA00022723"/>
    </source>
</evidence>
<evidence type="ECO:0000256" key="7">
    <source>
        <dbReference type="ARBA" id="ARBA00022833"/>
    </source>
</evidence>
<dbReference type="PANTHER" id="PTHR42994">
    <property type="entry name" value="PEPTIDASE T"/>
    <property type="match status" value="1"/>
</dbReference>
<dbReference type="SUPFAM" id="SSF55031">
    <property type="entry name" value="Bacterial exopeptidase dimerisation domain"/>
    <property type="match status" value="1"/>
</dbReference>
<dbReference type="GO" id="GO:0008237">
    <property type="term" value="F:metallopeptidase activity"/>
    <property type="evidence" value="ECO:0007669"/>
    <property type="project" value="UniProtKB-KW"/>
</dbReference>
<feature type="binding site" evidence="11">
    <location>
        <position position="78"/>
    </location>
    <ligand>
        <name>Zn(2+)</name>
        <dbReference type="ChEBI" id="CHEBI:29105"/>
        <label>1</label>
    </ligand>
</feature>
<dbReference type="GO" id="GO:0006518">
    <property type="term" value="P:peptide metabolic process"/>
    <property type="evidence" value="ECO:0007669"/>
    <property type="project" value="InterPro"/>
</dbReference>
<dbReference type="SUPFAM" id="SSF53187">
    <property type="entry name" value="Zn-dependent exopeptidases"/>
    <property type="match status" value="1"/>
</dbReference>
<accession>A0A0V8QEK1</accession>
<evidence type="ECO:0000256" key="9">
    <source>
        <dbReference type="NCBIfam" id="TIGR01882"/>
    </source>
</evidence>
<dbReference type="GO" id="GO:0008270">
    <property type="term" value="F:zinc ion binding"/>
    <property type="evidence" value="ECO:0007669"/>
    <property type="project" value="InterPro"/>
</dbReference>
<dbReference type="NCBIfam" id="NF003976">
    <property type="entry name" value="PRK05469.1"/>
    <property type="match status" value="1"/>
</dbReference>
<dbReference type="Gene3D" id="3.40.630.10">
    <property type="entry name" value="Zn peptidases"/>
    <property type="match status" value="1"/>
</dbReference>
<dbReference type="EC" id="3.4.11.4" evidence="9"/>
<evidence type="ECO:0000256" key="2">
    <source>
        <dbReference type="ARBA" id="ARBA00009692"/>
    </source>
</evidence>
<dbReference type="PIRSF" id="PIRSF037215">
    <property type="entry name" value="Peptidase_M20B"/>
    <property type="match status" value="1"/>
</dbReference>
<feature type="binding site" evidence="11">
    <location>
        <position position="174"/>
    </location>
    <ligand>
        <name>Zn(2+)</name>
        <dbReference type="ChEBI" id="CHEBI:29105"/>
        <label>2</label>
    </ligand>
</feature>
<comment type="cofactor">
    <cofactor evidence="11">
        <name>Zn(2+)</name>
        <dbReference type="ChEBI" id="CHEBI:29105"/>
    </cofactor>
    <text evidence="11">Binds 2 Zn(2+) ions per subunit.</text>
</comment>
<evidence type="ECO:0000313" key="14">
    <source>
        <dbReference type="Proteomes" id="UP000054874"/>
    </source>
</evidence>
<feature type="binding site" evidence="11">
    <location>
        <position position="140"/>
    </location>
    <ligand>
        <name>Zn(2+)</name>
        <dbReference type="ChEBI" id="CHEBI:29105"/>
        <label>1</label>
    </ligand>
</feature>
<sequence>MRAYERLLNYVTVHTQSDPESTTVPTTSCQFDLAHKLVAEMKELGIEDARVDDKCYVYGTLPATAGCENKKKIGFIAHMDTAPDFNGEGVKPQVIENYDGGDVVLGNSGKVLTVENFPHLIGLKGRTLITTDGRTLLGSDDKSGIAEILTAVEIIQRDKLPHGTICIGFTPDEEVGAGADYFDVEAFGADYAYTLDGGEEGEIVYENFNASEANFTVHGFNVHPGSAKNTMINAQLVAMEINGLLPGCETPAQTEGYEGFFHLCEMEGNVERATLQYIVRDHDMGTFRRREDMLRHIVKVLNEKYGEGTVELSIREQYLNMKEKVEECFEVVEKAEAAIKELGIEPITLPERGGTDGARLSFMGLPCPNLGTGGYAFHGPYEHVTAEGMDKAVEVILGIIKA</sequence>
<protein>
    <recommendedName>
        <fullName evidence="9">Peptidase T</fullName>
        <ecNumber evidence="9">3.4.11.4</ecNumber>
    </recommendedName>
</protein>
<feature type="active site" evidence="10">
    <location>
        <position position="80"/>
    </location>
</feature>
<dbReference type="InterPro" id="IPR010161">
    <property type="entry name" value="Peptidase_M20B"/>
</dbReference>
<dbReference type="PROSITE" id="PS00759">
    <property type="entry name" value="ARGE_DAPE_CPG2_2"/>
    <property type="match status" value="1"/>
</dbReference>